<dbReference type="RefSeq" id="WP_283410074.1">
    <property type="nucleotide sequence ID" value="NZ_FXUF01000012.1"/>
</dbReference>
<dbReference type="InterPro" id="IPR023198">
    <property type="entry name" value="PGP-like_dom2"/>
</dbReference>
<dbReference type="InterPro" id="IPR050155">
    <property type="entry name" value="HAD-like_hydrolase_sf"/>
</dbReference>
<dbReference type="AlphaFoldDB" id="A0AA46AJU3"/>
<keyword evidence="2" id="KW-1185">Reference proteome</keyword>
<accession>A0AA46AJU3</accession>
<dbReference type="Gene3D" id="1.10.150.240">
    <property type="entry name" value="Putative phosphatase, domain 2"/>
    <property type="match status" value="1"/>
</dbReference>
<organism evidence="1 2">
    <name type="scientific">Anoxynatronum buryatiense</name>
    <dbReference type="NCBI Taxonomy" id="489973"/>
    <lineage>
        <taxon>Bacteria</taxon>
        <taxon>Bacillati</taxon>
        <taxon>Bacillota</taxon>
        <taxon>Clostridia</taxon>
        <taxon>Eubacteriales</taxon>
        <taxon>Clostridiaceae</taxon>
        <taxon>Anoxynatronum</taxon>
    </lineage>
</organism>
<dbReference type="SFLD" id="SFLDG01129">
    <property type="entry name" value="C1.5:_HAD__Beta-PGM__Phosphata"/>
    <property type="match status" value="1"/>
</dbReference>
<dbReference type="Gene3D" id="3.40.50.1000">
    <property type="entry name" value="HAD superfamily/HAD-like"/>
    <property type="match status" value="1"/>
</dbReference>
<dbReference type="InterPro" id="IPR023214">
    <property type="entry name" value="HAD_sf"/>
</dbReference>
<protein>
    <submittedName>
        <fullName evidence="1">Phosphoglycolate phosphatase</fullName>
    </submittedName>
</protein>
<dbReference type="SFLD" id="SFLDS00003">
    <property type="entry name" value="Haloacid_Dehalogenase"/>
    <property type="match status" value="1"/>
</dbReference>
<dbReference type="InterPro" id="IPR036412">
    <property type="entry name" value="HAD-like_sf"/>
</dbReference>
<dbReference type="PANTHER" id="PTHR43434">
    <property type="entry name" value="PHOSPHOGLYCOLATE PHOSPHATASE"/>
    <property type="match status" value="1"/>
</dbReference>
<gene>
    <name evidence="1" type="ORF">SAMN06296020_11228</name>
</gene>
<evidence type="ECO:0000313" key="1">
    <source>
        <dbReference type="EMBL" id="SMP64882.1"/>
    </source>
</evidence>
<dbReference type="Proteomes" id="UP001158066">
    <property type="component" value="Unassembled WGS sequence"/>
</dbReference>
<name>A0AA46AJU3_9CLOT</name>
<evidence type="ECO:0000313" key="2">
    <source>
        <dbReference type="Proteomes" id="UP001158066"/>
    </source>
</evidence>
<dbReference type="GO" id="GO:0004713">
    <property type="term" value="F:protein tyrosine kinase activity"/>
    <property type="evidence" value="ECO:0007669"/>
    <property type="project" value="TreeGrafter"/>
</dbReference>
<dbReference type="InterPro" id="IPR041492">
    <property type="entry name" value="HAD_2"/>
</dbReference>
<sequence>MKTWQTILFDLDGTLTDSKPGITRGVQYALDQFGIRVSNLDDLEAYIGPPLLDSFMSIHGLNEVQAQQALTHYRSYYTTRGIFEHSVYPGVPEMLLRLKEAGKVLYVATSKPTPFARQMLEKDELDSFFSGIYGCFLDGRRTAKAAVIEAVLTEQELDKGDTVMVGDREHDVIGAKAHDLAVIGVLYGYGTEKELTDAGATEVVADVSALMNRLEGK</sequence>
<reference evidence="1" key="1">
    <citation type="submission" date="2017-05" db="EMBL/GenBank/DDBJ databases">
        <authorList>
            <person name="Varghese N."/>
            <person name="Submissions S."/>
        </authorList>
    </citation>
    <scope>NUCLEOTIDE SEQUENCE</scope>
    <source>
        <strain evidence="1">Su22</strain>
    </source>
</reference>
<dbReference type="PANTHER" id="PTHR43434:SF20">
    <property type="entry name" value="5'-NUCLEOTIDASE"/>
    <property type="match status" value="1"/>
</dbReference>
<dbReference type="GO" id="GO:0005829">
    <property type="term" value="C:cytosol"/>
    <property type="evidence" value="ECO:0007669"/>
    <property type="project" value="TreeGrafter"/>
</dbReference>
<dbReference type="Pfam" id="PF13419">
    <property type="entry name" value="HAD_2"/>
    <property type="match status" value="1"/>
</dbReference>
<dbReference type="EMBL" id="FXUF01000012">
    <property type="protein sequence ID" value="SMP64882.1"/>
    <property type="molecule type" value="Genomic_DNA"/>
</dbReference>
<dbReference type="CDD" id="cd04302">
    <property type="entry name" value="HAD_5NT"/>
    <property type="match status" value="1"/>
</dbReference>
<comment type="caution">
    <text evidence="1">The sequence shown here is derived from an EMBL/GenBank/DDBJ whole genome shotgun (WGS) entry which is preliminary data.</text>
</comment>
<dbReference type="SUPFAM" id="SSF56784">
    <property type="entry name" value="HAD-like"/>
    <property type="match status" value="1"/>
</dbReference>
<proteinExistence type="predicted"/>